<accession>A0ABD2PRP4</accession>
<feature type="non-terminal residue" evidence="7">
    <location>
        <position position="576"/>
    </location>
</feature>
<dbReference type="Gene3D" id="3.20.20.80">
    <property type="entry name" value="Glycosidases"/>
    <property type="match status" value="2"/>
</dbReference>
<organism evidence="7 8">
    <name type="scientific">Cichlidogyrus casuarinus</name>
    <dbReference type="NCBI Taxonomy" id="1844966"/>
    <lineage>
        <taxon>Eukaryota</taxon>
        <taxon>Metazoa</taxon>
        <taxon>Spiralia</taxon>
        <taxon>Lophotrochozoa</taxon>
        <taxon>Platyhelminthes</taxon>
        <taxon>Monogenea</taxon>
        <taxon>Monopisthocotylea</taxon>
        <taxon>Dactylogyridea</taxon>
        <taxon>Ancyrocephalidae</taxon>
        <taxon>Cichlidogyrus</taxon>
    </lineage>
</organism>
<keyword evidence="3 4" id="KW-0326">Glycosidase</keyword>
<keyword evidence="8" id="KW-1185">Reference proteome</keyword>
<protein>
    <recommendedName>
        <fullName evidence="6">Glycoside hydrolase family 5 domain-containing protein</fullName>
    </recommendedName>
</protein>
<dbReference type="PROSITE" id="PS00659">
    <property type="entry name" value="GLYCOSYL_HYDROL_F5"/>
    <property type="match status" value="2"/>
</dbReference>
<evidence type="ECO:0000256" key="1">
    <source>
        <dbReference type="ARBA" id="ARBA00005641"/>
    </source>
</evidence>
<dbReference type="EMBL" id="JBJKFK010004272">
    <property type="protein sequence ID" value="KAL3309116.1"/>
    <property type="molecule type" value="Genomic_DNA"/>
</dbReference>
<keyword evidence="5" id="KW-0732">Signal</keyword>
<evidence type="ECO:0000256" key="5">
    <source>
        <dbReference type="SAM" id="SignalP"/>
    </source>
</evidence>
<dbReference type="Proteomes" id="UP001626550">
    <property type="component" value="Unassembled WGS sequence"/>
</dbReference>
<evidence type="ECO:0000313" key="8">
    <source>
        <dbReference type="Proteomes" id="UP001626550"/>
    </source>
</evidence>
<dbReference type="InterPro" id="IPR052066">
    <property type="entry name" value="Glycosphingolipid_Hydrolases"/>
</dbReference>
<keyword evidence="2 4" id="KW-0378">Hydrolase</keyword>
<evidence type="ECO:0000256" key="3">
    <source>
        <dbReference type="ARBA" id="ARBA00023295"/>
    </source>
</evidence>
<feature type="non-terminal residue" evidence="7">
    <location>
        <position position="1"/>
    </location>
</feature>
<dbReference type="PANTHER" id="PTHR31308">
    <property type="match status" value="1"/>
</dbReference>
<dbReference type="Pfam" id="PF00150">
    <property type="entry name" value="Cellulase"/>
    <property type="match status" value="2"/>
</dbReference>
<evidence type="ECO:0000313" key="7">
    <source>
        <dbReference type="EMBL" id="KAL3309116.1"/>
    </source>
</evidence>
<comment type="similarity">
    <text evidence="1 4">Belongs to the glycosyl hydrolase 5 (cellulase A) family.</text>
</comment>
<reference evidence="7 8" key="1">
    <citation type="submission" date="2024-11" db="EMBL/GenBank/DDBJ databases">
        <title>Adaptive evolution of stress response genes in parasites aligns with host niche diversity.</title>
        <authorList>
            <person name="Hahn C."/>
            <person name="Resl P."/>
        </authorList>
    </citation>
    <scope>NUCLEOTIDE SEQUENCE [LARGE SCALE GENOMIC DNA]</scope>
    <source>
        <strain evidence="7">EGGRZ-B1_66</strain>
        <tissue evidence="7">Body</tissue>
    </source>
</reference>
<feature type="domain" description="Glycoside hydrolase family 5" evidence="6">
    <location>
        <begin position="292"/>
        <end position="554"/>
    </location>
</feature>
<dbReference type="InterPro" id="IPR018087">
    <property type="entry name" value="Glyco_hydro_5_CS"/>
</dbReference>
<name>A0ABD2PRP4_9PLAT</name>
<gene>
    <name evidence="7" type="ORF">Ciccas_012338</name>
</gene>
<evidence type="ECO:0000259" key="6">
    <source>
        <dbReference type="Pfam" id="PF00150"/>
    </source>
</evidence>
<proteinExistence type="inferred from homology"/>
<dbReference type="AlphaFoldDB" id="A0ABD2PRP4"/>
<dbReference type="InterPro" id="IPR017853">
    <property type="entry name" value="GH"/>
</dbReference>
<feature type="domain" description="Glycoside hydrolase family 5" evidence="6">
    <location>
        <begin position="57"/>
        <end position="221"/>
    </location>
</feature>
<dbReference type="PANTHER" id="PTHR31308:SF3">
    <property type="entry name" value="ENDOGLYCOCERAMIDASE"/>
    <property type="match status" value="1"/>
</dbReference>
<dbReference type="InterPro" id="IPR001547">
    <property type="entry name" value="Glyco_hydro_5"/>
</dbReference>
<dbReference type="GO" id="GO:0016798">
    <property type="term" value="F:hydrolase activity, acting on glycosyl bonds"/>
    <property type="evidence" value="ECO:0007669"/>
    <property type="project" value="UniProtKB-KW"/>
</dbReference>
<evidence type="ECO:0000256" key="4">
    <source>
        <dbReference type="RuleBase" id="RU361153"/>
    </source>
</evidence>
<feature type="signal peptide" evidence="5">
    <location>
        <begin position="1"/>
        <end position="20"/>
    </location>
</feature>
<evidence type="ECO:0000256" key="2">
    <source>
        <dbReference type="ARBA" id="ARBA00022801"/>
    </source>
</evidence>
<sequence length="576" mass="67084">ACIFQIMLTILFCIFALVAGRLPRVELDANGDLVESTTWRKTLYHGFNSVNKKHPFYFPRMLDEQYVTQLSSWGFNVVRLGVIWEGLVPREGQVNRTYLEVLEKIVKNVEMHRMYVLLEWHQDVLSSRLGTYDSIPNWLLDKFPRPYYWMQYPWPYSQPPHPDNWFENYLTYEAQSVFQNLYSNTSSSWLHFGYFWETLAQRFRNHSSIIGFELVNEPFAGNIFKNPFVALSEGEAFKCRYAHDRQACNRSMSIGGFLVLLTLLTISAAKTTGKIGVSGEGNLVDQLGRTLLLHGFNSVLKMPPWYDAQLLDENRVGMMEQWGFKIARLGIIWNAAMPTESTFNESYFSEITKIVDLLNKKNIYVILDMHQDGLSKKYDTYDAIPNWLINKFPPVNAHLKFPWPLSPFPEDDWFEAYLTYECQTTFQNIYSNVSNAWGHWGNFWSNVASRFKNHSGVLGYELINEPFAGNIYKNPLRGLPGYAGYHNLLPIYDYLVNRIREVDTETLIFYEPVTWGVFTPTTSSWFGTGFDRVPGTLQDKDAYKKSVLSYHYYCWILQTADPSSLFPHWKRVVCDE</sequence>
<feature type="chain" id="PRO_5044874453" description="Glycoside hydrolase family 5 domain-containing protein" evidence="5">
    <location>
        <begin position="21"/>
        <end position="576"/>
    </location>
</feature>
<comment type="caution">
    <text evidence="7">The sequence shown here is derived from an EMBL/GenBank/DDBJ whole genome shotgun (WGS) entry which is preliminary data.</text>
</comment>
<dbReference type="SUPFAM" id="SSF51445">
    <property type="entry name" value="(Trans)glycosidases"/>
    <property type="match status" value="2"/>
</dbReference>